<dbReference type="PANTHER" id="PTHR22916">
    <property type="entry name" value="GLYCOSYLTRANSFERASE"/>
    <property type="match status" value="1"/>
</dbReference>
<dbReference type="PANTHER" id="PTHR22916:SF3">
    <property type="entry name" value="UDP-GLCNAC:BETAGAL BETA-1,3-N-ACETYLGLUCOSAMINYLTRANSFERASE-LIKE PROTEIN 1"/>
    <property type="match status" value="1"/>
</dbReference>
<dbReference type="EMBL" id="JADCKC010000002">
    <property type="protein sequence ID" value="MBE5037844.1"/>
    <property type="molecule type" value="Genomic_DNA"/>
</dbReference>
<dbReference type="SUPFAM" id="SSF53448">
    <property type="entry name" value="Nucleotide-diphospho-sugar transferases"/>
    <property type="match status" value="1"/>
</dbReference>
<gene>
    <name evidence="2" type="ORF">INF35_08610</name>
</gene>
<dbReference type="Pfam" id="PF00535">
    <property type="entry name" value="Glycos_transf_2"/>
    <property type="match status" value="1"/>
</dbReference>
<organism evidence="2 3">
    <name type="scientific">Gemmiger gallinarum</name>
    <dbReference type="NCBI Taxonomy" id="2779354"/>
    <lineage>
        <taxon>Bacteria</taxon>
        <taxon>Bacillati</taxon>
        <taxon>Bacillota</taxon>
        <taxon>Clostridia</taxon>
        <taxon>Eubacteriales</taxon>
        <taxon>Gemmiger</taxon>
    </lineage>
</organism>
<sequence length="337" mass="37856">MRREGKIRFSVIVPVYNVEKYLPLCVKSVVEQAGDPDWECILVDDGSTDTSGAMCDAFAAECPGVMALHQQNQGLAGARNTGIAAASGEWLLFLDSDDEWAPGMLENLRAGLDANPGFDWYVARYLSLDEGDGTLSAPAAIDFVPGPFESDDYAARVKRLYDSAHWSVWKFCLRRQFLLDSGVEFWPSVVWAEDYPFDLLLLLHCKKLCFLDLVMTHYRENRAGSLMNSNLPKHFTGILAAQRGFAQVFAEGECLPAQRNEILRRMANAFWPEARAAACRDKAVRQACAPLIDQCRPLFDHGDQCRGRADWVLFRLLLKLFGAKFALWFCGRLKGKR</sequence>
<dbReference type="InterPro" id="IPR001173">
    <property type="entry name" value="Glyco_trans_2-like"/>
</dbReference>
<keyword evidence="3" id="KW-1185">Reference proteome</keyword>
<proteinExistence type="predicted"/>
<comment type="caution">
    <text evidence="2">The sequence shown here is derived from an EMBL/GenBank/DDBJ whole genome shotgun (WGS) entry which is preliminary data.</text>
</comment>
<dbReference type="CDD" id="cd00761">
    <property type="entry name" value="Glyco_tranf_GTA_type"/>
    <property type="match status" value="1"/>
</dbReference>
<accession>A0ABR9R3X4</accession>
<dbReference type="Gene3D" id="3.90.550.10">
    <property type="entry name" value="Spore Coat Polysaccharide Biosynthesis Protein SpsA, Chain A"/>
    <property type="match status" value="1"/>
</dbReference>
<evidence type="ECO:0000313" key="3">
    <source>
        <dbReference type="Proteomes" id="UP000768567"/>
    </source>
</evidence>
<dbReference type="Proteomes" id="UP000768567">
    <property type="component" value="Unassembled WGS sequence"/>
</dbReference>
<name>A0ABR9R3X4_9FIRM</name>
<protein>
    <submittedName>
        <fullName evidence="2">Glycosyltransferase family 2 protein</fullName>
    </submittedName>
</protein>
<feature type="domain" description="Glycosyltransferase 2-like" evidence="1">
    <location>
        <begin position="10"/>
        <end position="117"/>
    </location>
</feature>
<dbReference type="InterPro" id="IPR029044">
    <property type="entry name" value="Nucleotide-diphossugar_trans"/>
</dbReference>
<reference evidence="2 3" key="1">
    <citation type="submission" date="2020-10" db="EMBL/GenBank/DDBJ databases">
        <title>ChiBAC.</title>
        <authorList>
            <person name="Zenner C."/>
            <person name="Hitch T.C.A."/>
            <person name="Clavel T."/>
        </authorList>
    </citation>
    <scope>NUCLEOTIDE SEQUENCE [LARGE SCALE GENOMIC DNA]</scope>
    <source>
        <strain evidence="2 3">DSM 109015</strain>
    </source>
</reference>
<dbReference type="RefSeq" id="WP_193501498.1">
    <property type="nucleotide sequence ID" value="NZ_JADCKC010000002.1"/>
</dbReference>
<evidence type="ECO:0000313" key="2">
    <source>
        <dbReference type="EMBL" id="MBE5037844.1"/>
    </source>
</evidence>
<evidence type="ECO:0000259" key="1">
    <source>
        <dbReference type="Pfam" id="PF00535"/>
    </source>
</evidence>